<gene>
    <name evidence="1" type="ORF">Cboi01_000670700</name>
</gene>
<organism evidence="1 2">
    <name type="scientific">Candida boidinii</name>
    <name type="common">Yeast</name>
    <dbReference type="NCBI Taxonomy" id="5477"/>
    <lineage>
        <taxon>Eukaryota</taxon>
        <taxon>Fungi</taxon>
        <taxon>Dikarya</taxon>
        <taxon>Ascomycota</taxon>
        <taxon>Saccharomycotina</taxon>
        <taxon>Pichiomycetes</taxon>
        <taxon>Pichiales</taxon>
        <taxon>Pichiaceae</taxon>
        <taxon>Ogataea</taxon>
        <taxon>Ogataea/Candida clade</taxon>
    </lineage>
</organism>
<keyword evidence="2" id="KW-1185">Reference proteome</keyword>
<evidence type="ECO:0000313" key="1">
    <source>
        <dbReference type="EMBL" id="GMF06602.1"/>
    </source>
</evidence>
<name>A0ACB5UBV6_CANBO</name>
<dbReference type="EMBL" id="BSXV01008713">
    <property type="protein sequence ID" value="GMF06602.1"/>
    <property type="molecule type" value="Genomic_DNA"/>
</dbReference>
<dbReference type="Proteomes" id="UP001165101">
    <property type="component" value="Unassembled WGS sequence"/>
</dbReference>
<accession>A0ACB5UBV6</accession>
<proteinExistence type="predicted"/>
<comment type="caution">
    <text evidence="1">The sequence shown here is derived from an EMBL/GenBank/DDBJ whole genome shotgun (WGS) entry which is preliminary data.</text>
</comment>
<sequence length="83" mass="9663">MNILESFLYDPIMDWRIKSKRRQQEDEKLKPQIVMNAIRRKVRGILEIGELPVSVSGQVDAVIQQATSTENLAQMYIGWMPFL</sequence>
<reference evidence="1" key="1">
    <citation type="submission" date="2023-04" db="EMBL/GenBank/DDBJ databases">
        <title>Candida boidinii NBRC 1967.</title>
        <authorList>
            <person name="Ichikawa N."/>
            <person name="Sato H."/>
            <person name="Tonouchi N."/>
        </authorList>
    </citation>
    <scope>NUCLEOTIDE SEQUENCE</scope>
    <source>
        <strain evidence="1">NBRC 1967</strain>
    </source>
</reference>
<evidence type="ECO:0000313" key="2">
    <source>
        <dbReference type="Proteomes" id="UP001165101"/>
    </source>
</evidence>
<protein>
    <submittedName>
        <fullName evidence="1">Unnamed protein product</fullName>
    </submittedName>
</protein>